<organism evidence="2 3">
    <name type="scientific">Lasius niger</name>
    <name type="common">Black garden ant</name>
    <dbReference type="NCBI Taxonomy" id="67767"/>
    <lineage>
        <taxon>Eukaryota</taxon>
        <taxon>Metazoa</taxon>
        <taxon>Ecdysozoa</taxon>
        <taxon>Arthropoda</taxon>
        <taxon>Hexapoda</taxon>
        <taxon>Insecta</taxon>
        <taxon>Pterygota</taxon>
        <taxon>Neoptera</taxon>
        <taxon>Endopterygota</taxon>
        <taxon>Hymenoptera</taxon>
        <taxon>Apocrita</taxon>
        <taxon>Aculeata</taxon>
        <taxon>Formicoidea</taxon>
        <taxon>Formicidae</taxon>
        <taxon>Formicinae</taxon>
        <taxon>Lasius</taxon>
        <taxon>Lasius</taxon>
    </lineage>
</organism>
<accession>A0A0J7K196</accession>
<dbReference type="Proteomes" id="UP000036403">
    <property type="component" value="Unassembled WGS sequence"/>
</dbReference>
<dbReference type="EMBL" id="LBMM01017096">
    <property type="protein sequence ID" value="KMQ84213.1"/>
    <property type="molecule type" value="Genomic_DNA"/>
</dbReference>
<evidence type="ECO:0000313" key="2">
    <source>
        <dbReference type="EMBL" id="KMQ84213.1"/>
    </source>
</evidence>
<reference evidence="2 3" key="1">
    <citation type="submission" date="2015-04" db="EMBL/GenBank/DDBJ databases">
        <title>Lasius niger genome sequencing.</title>
        <authorList>
            <person name="Konorov E.A."/>
            <person name="Nikitin M.A."/>
            <person name="Kirill M.V."/>
            <person name="Chang P."/>
        </authorList>
    </citation>
    <scope>NUCLEOTIDE SEQUENCE [LARGE SCALE GENOMIC DNA]</scope>
    <source>
        <tissue evidence="2">Whole</tissue>
    </source>
</reference>
<dbReference type="AlphaFoldDB" id="A0A0J7K196"/>
<protein>
    <submittedName>
        <fullName evidence="2">Uncharacterized protein</fullName>
    </submittedName>
</protein>
<sequence length="138" mass="15605">MLLEQSKIKTKQYYDKTAKKETKFQVGEPVLFQKIPKATWTPETVQAIGYTPRSYVIQGENGEVYNRNSIHVTPRERSPDISQTGVSAQGTREASDHTAVNTPAGDRKETMLGENRCDNLLYVTRAGRTVKKPKKFDN</sequence>
<feature type="compositionally biased region" description="Polar residues" evidence="1">
    <location>
        <begin position="80"/>
        <end position="92"/>
    </location>
</feature>
<evidence type="ECO:0000313" key="3">
    <source>
        <dbReference type="Proteomes" id="UP000036403"/>
    </source>
</evidence>
<dbReference type="OrthoDB" id="8020625at2759"/>
<evidence type="ECO:0000256" key="1">
    <source>
        <dbReference type="SAM" id="MobiDB-lite"/>
    </source>
</evidence>
<gene>
    <name evidence="2" type="ORF">RF55_18190</name>
</gene>
<keyword evidence="3" id="KW-1185">Reference proteome</keyword>
<dbReference type="PaxDb" id="67767-A0A0J7K196"/>
<comment type="caution">
    <text evidence="2">The sequence shown here is derived from an EMBL/GenBank/DDBJ whole genome shotgun (WGS) entry which is preliminary data.</text>
</comment>
<feature type="region of interest" description="Disordered" evidence="1">
    <location>
        <begin position="71"/>
        <end position="112"/>
    </location>
</feature>
<proteinExistence type="predicted"/>
<name>A0A0J7K196_LASNI</name>